<proteinExistence type="predicted"/>
<feature type="non-terminal residue" evidence="4">
    <location>
        <position position="209"/>
    </location>
</feature>
<sequence>MLGRMFHGVKIVTLPKFEPISFVKQLEQHDKSFNKTLSHLQVNFLYVAPPLLLFMASHPALKPEHLRSLRYALCGAAPLGKLDIERFLKKAPKSANVIQGYGLTETAGVTSVMEKNSTNYESVGGPTPNTQMKISHLETGAALGHREMGEICIRGPQVMKGYYNRPDATAETIDGEGWLHTGDTGYYDEQGKFYIIDRAKELIKVKGFQ</sequence>
<accession>A0ABQ8TC69</accession>
<keyword evidence="2" id="KW-0576">Peroxisome</keyword>
<reference evidence="4 5" key="1">
    <citation type="journal article" date="2022" name="Allergy">
        <title>Genome assembly and annotation of Periplaneta americana reveal a comprehensive cockroach allergen profile.</title>
        <authorList>
            <person name="Wang L."/>
            <person name="Xiong Q."/>
            <person name="Saelim N."/>
            <person name="Wang L."/>
            <person name="Nong W."/>
            <person name="Wan A.T."/>
            <person name="Shi M."/>
            <person name="Liu X."/>
            <person name="Cao Q."/>
            <person name="Hui J.H.L."/>
            <person name="Sookrung N."/>
            <person name="Leung T.F."/>
            <person name="Tungtrongchitr A."/>
            <person name="Tsui S.K.W."/>
        </authorList>
    </citation>
    <scope>NUCLEOTIDE SEQUENCE [LARGE SCALE GENOMIC DNA]</scope>
    <source>
        <strain evidence="4">PWHHKU_190912</strain>
    </source>
</reference>
<dbReference type="Pfam" id="PF00501">
    <property type="entry name" value="AMP-binding"/>
    <property type="match status" value="1"/>
</dbReference>
<evidence type="ECO:0000256" key="2">
    <source>
        <dbReference type="ARBA" id="ARBA00023140"/>
    </source>
</evidence>
<dbReference type="SUPFAM" id="SSF56801">
    <property type="entry name" value="Acetyl-CoA synthetase-like"/>
    <property type="match status" value="1"/>
</dbReference>
<dbReference type="InterPro" id="IPR000873">
    <property type="entry name" value="AMP-dep_synth/lig_dom"/>
</dbReference>
<evidence type="ECO:0000256" key="1">
    <source>
        <dbReference type="ARBA" id="ARBA00004275"/>
    </source>
</evidence>
<dbReference type="Proteomes" id="UP001148838">
    <property type="component" value="Unassembled WGS sequence"/>
</dbReference>
<protein>
    <recommendedName>
        <fullName evidence="3">AMP-dependent synthetase/ligase domain-containing protein</fullName>
    </recommendedName>
</protein>
<organism evidence="4 5">
    <name type="scientific">Periplaneta americana</name>
    <name type="common">American cockroach</name>
    <name type="synonym">Blatta americana</name>
    <dbReference type="NCBI Taxonomy" id="6978"/>
    <lineage>
        <taxon>Eukaryota</taxon>
        <taxon>Metazoa</taxon>
        <taxon>Ecdysozoa</taxon>
        <taxon>Arthropoda</taxon>
        <taxon>Hexapoda</taxon>
        <taxon>Insecta</taxon>
        <taxon>Pterygota</taxon>
        <taxon>Neoptera</taxon>
        <taxon>Polyneoptera</taxon>
        <taxon>Dictyoptera</taxon>
        <taxon>Blattodea</taxon>
        <taxon>Blattoidea</taxon>
        <taxon>Blattidae</taxon>
        <taxon>Blattinae</taxon>
        <taxon>Periplaneta</taxon>
    </lineage>
</organism>
<comment type="caution">
    <text evidence="4">The sequence shown here is derived from an EMBL/GenBank/DDBJ whole genome shotgun (WGS) entry which is preliminary data.</text>
</comment>
<evidence type="ECO:0000313" key="5">
    <source>
        <dbReference type="Proteomes" id="UP001148838"/>
    </source>
</evidence>
<gene>
    <name evidence="4" type="ORF">ANN_05938</name>
</gene>
<dbReference type="Gene3D" id="2.30.38.10">
    <property type="entry name" value="Luciferase, Domain 3"/>
    <property type="match status" value="1"/>
</dbReference>
<dbReference type="EMBL" id="JAJSOF020000011">
    <property type="protein sequence ID" value="KAJ4444149.1"/>
    <property type="molecule type" value="Genomic_DNA"/>
</dbReference>
<comment type="subcellular location">
    <subcellularLocation>
        <location evidence="1">Peroxisome</location>
    </subcellularLocation>
</comment>
<feature type="domain" description="AMP-dependent synthetase/ligase" evidence="3">
    <location>
        <begin position="2"/>
        <end position="163"/>
    </location>
</feature>
<dbReference type="Gene3D" id="3.40.50.980">
    <property type="match status" value="1"/>
</dbReference>
<dbReference type="PANTHER" id="PTHR24096:SF422">
    <property type="entry name" value="BCDNA.GH02901"/>
    <property type="match status" value="1"/>
</dbReference>
<evidence type="ECO:0000259" key="3">
    <source>
        <dbReference type="Pfam" id="PF00501"/>
    </source>
</evidence>
<name>A0ABQ8TC69_PERAM</name>
<keyword evidence="5" id="KW-1185">Reference proteome</keyword>
<dbReference type="PANTHER" id="PTHR24096">
    <property type="entry name" value="LONG-CHAIN-FATTY-ACID--COA LIGASE"/>
    <property type="match status" value="1"/>
</dbReference>
<evidence type="ECO:0000313" key="4">
    <source>
        <dbReference type="EMBL" id="KAJ4444149.1"/>
    </source>
</evidence>